<feature type="transmembrane region" description="Helical" evidence="6">
    <location>
        <begin position="159"/>
        <end position="179"/>
    </location>
</feature>
<keyword evidence="3 6" id="KW-1133">Transmembrane helix</keyword>
<keyword evidence="4 5" id="KW-0472">Membrane</keyword>
<protein>
    <recommendedName>
        <fullName evidence="7">TLC domain-containing protein</fullName>
    </recommendedName>
</protein>
<dbReference type="PANTHER" id="PTHR31898:SF1">
    <property type="entry name" value="TLC DOMAIN-CONTAINING PROTEIN 5"/>
    <property type="match status" value="1"/>
</dbReference>
<keyword evidence="2 5" id="KW-0812">Transmembrane</keyword>
<evidence type="ECO:0000256" key="4">
    <source>
        <dbReference type="ARBA" id="ARBA00023136"/>
    </source>
</evidence>
<evidence type="ECO:0000256" key="5">
    <source>
        <dbReference type="PROSITE-ProRule" id="PRU00205"/>
    </source>
</evidence>
<dbReference type="Proteomes" id="UP000838878">
    <property type="component" value="Chromosome 1"/>
</dbReference>
<reference evidence="8" key="1">
    <citation type="submission" date="2021-12" db="EMBL/GenBank/DDBJ databases">
        <authorList>
            <person name="Martin H S."/>
        </authorList>
    </citation>
    <scope>NUCLEOTIDE SEQUENCE</scope>
</reference>
<evidence type="ECO:0000256" key="1">
    <source>
        <dbReference type="ARBA" id="ARBA00004141"/>
    </source>
</evidence>
<sequence length="296" mass="34255">MALHHELSTASLLKLCSFIFWGWTYLWSTRTKSHRSPEWHSRAVTLLHGSIATVVGLWQCGVTTVDKCRLTAKMTTIDYALMLWSWGYFAFDLLWCLIYWSNSYVILFHHLSALYAVNMYMNKPYAGCTFACTLALMEITNPFLQTRWLLRDEGYGKTITYFLVELTYLVLFLSLRGLFCSYIIFKIVQSDILDMDEKIISLVLYGVSLVFIYEIIGYITYKYKNKIVVMWDSPAEPVLATVTHAHLTLATKTQRNLPRLIGRTPNGRSAEADHKEDFKGFANEISVIINEPQREY</sequence>
<name>A0A8J9VMK4_9NEOP</name>
<evidence type="ECO:0000313" key="8">
    <source>
        <dbReference type="EMBL" id="CAH0714207.1"/>
    </source>
</evidence>
<feature type="transmembrane region" description="Helical" evidence="6">
    <location>
        <begin position="199"/>
        <end position="221"/>
    </location>
</feature>
<feature type="transmembrane region" description="Helical" evidence="6">
    <location>
        <begin position="39"/>
        <end position="58"/>
    </location>
</feature>
<evidence type="ECO:0000256" key="2">
    <source>
        <dbReference type="ARBA" id="ARBA00022692"/>
    </source>
</evidence>
<dbReference type="PANTHER" id="PTHR31898">
    <property type="entry name" value="TRANSMEMBRANE PROTEIN 136"/>
    <property type="match status" value="1"/>
</dbReference>
<evidence type="ECO:0000259" key="7">
    <source>
        <dbReference type="PROSITE" id="PS50922"/>
    </source>
</evidence>
<keyword evidence="9" id="KW-1185">Reference proteome</keyword>
<feature type="transmembrane region" description="Helical" evidence="6">
    <location>
        <begin position="7"/>
        <end position="27"/>
    </location>
</feature>
<proteinExistence type="predicted"/>
<organism evidence="8 9">
    <name type="scientific">Brenthis ino</name>
    <name type="common">lesser marbled fritillary</name>
    <dbReference type="NCBI Taxonomy" id="405034"/>
    <lineage>
        <taxon>Eukaryota</taxon>
        <taxon>Metazoa</taxon>
        <taxon>Ecdysozoa</taxon>
        <taxon>Arthropoda</taxon>
        <taxon>Hexapoda</taxon>
        <taxon>Insecta</taxon>
        <taxon>Pterygota</taxon>
        <taxon>Neoptera</taxon>
        <taxon>Endopterygota</taxon>
        <taxon>Lepidoptera</taxon>
        <taxon>Glossata</taxon>
        <taxon>Ditrysia</taxon>
        <taxon>Papilionoidea</taxon>
        <taxon>Nymphalidae</taxon>
        <taxon>Heliconiinae</taxon>
        <taxon>Argynnini</taxon>
        <taxon>Brenthis</taxon>
    </lineage>
</organism>
<gene>
    <name evidence="8" type="ORF">BINO364_LOCUS1285</name>
</gene>
<evidence type="ECO:0000256" key="3">
    <source>
        <dbReference type="ARBA" id="ARBA00022989"/>
    </source>
</evidence>
<dbReference type="Pfam" id="PF03798">
    <property type="entry name" value="TRAM_LAG1_CLN8"/>
    <property type="match status" value="1"/>
</dbReference>
<feature type="domain" description="TLC" evidence="7">
    <location>
        <begin position="34"/>
        <end position="224"/>
    </location>
</feature>
<dbReference type="EMBL" id="OV170221">
    <property type="protein sequence ID" value="CAH0714207.1"/>
    <property type="molecule type" value="Genomic_DNA"/>
</dbReference>
<dbReference type="AlphaFoldDB" id="A0A8J9VMK4"/>
<dbReference type="PROSITE" id="PS50922">
    <property type="entry name" value="TLC"/>
    <property type="match status" value="1"/>
</dbReference>
<feature type="transmembrane region" description="Helical" evidence="6">
    <location>
        <begin position="120"/>
        <end position="139"/>
    </location>
</feature>
<comment type="subcellular location">
    <subcellularLocation>
        <location evidence="1">Membrane</location>
        <topology evidence="1">Multi-pass membrane protein</topology>
    </subcellularLocation>
</comment>
<accession>A0A8J9VMK4</accession>
<evidence type="ECO:0000313" key="9">
    <source>
        <dbReference type="Proteomes" id="UP000838878"/>
    </source>
</evidence>
<feature type="transmembrane region" description="Helical" evidence="6">
    <location>
        <begin position="79"/>
        <end position="100"/>
    </location>
</feature>
<dbReference type="OrthoDB" id="506011at2759"/>
<evidence type="ECO:0000256" key="6">
    <source>
        <dbReference type="SAM" id="Phobius"/>
    </source>
</evidence>
<dbReference type="SMART" id="SM00724">
    <property type="entry name" value="TLC"/>
    <property type="match status" value="1"/>
</dbReference>
<dbReference type="InterPro" id="IPR006634">
    <property type="entry name" value="TLC-dom"/>
</dbReference>
<dbReference type="InterPro" id="IPR042512">
    <property type="entry name" value="TLCD5"/>
</dbReference>
<feature type="non-terminal residue" evidence="8">
    <location>
        <position position="296"/>
    </location>
</feature>
<dbReference type="GO" id="GO:0016020">
    <property type="term" value="C:membrane"/>
    <property type="evidence" value="ECO:0007669"/>
    <property type="project" value="UniProtKB-SubCell"/>
</dbReference>